<dbReference type="RefSeq" id="WP_183337313.1">
    <property type="nucleotide sequence ID" value="NZ_JACHZG010000001.1"/>
</dbReference>
<evidence type="ECO:0000313" key="1">
    <source>
        <dbReference type="EMBL" id="MBB3326353.1"/>
    </source>
</evidence>
<sequence length="193" mass="21833">MILLLVVPIPFLGPDGYQALASGVQAAGVIITLGFIGIEMNQSRATSRARAQADLDEIARRDEERSRGRRQATLEFARSTLDYRYSNWEALPEDFDRGAVESMVNEFIAGREQRTLGRVLEYLGLLETLCTGIKLDIYDARTLYELYGGRVVATAQNYGLFIAWRRDLLGKKSLYVELESQAAEFERWTRLDA</sequence>
<keyword evidence="2" id="KW-1185">Reference proteome</keyword>
<gene>
    <name evidence="1" type="ORF">FHX39_001297</name>
</gene>
<protein>
    <recommendedName>
        <fullName evidence="3">DUF4760 domain-containing protein</fullName>
    </recommendedName>
</protein>
<reference evidence="1 2" key="1">
    <citation type="submission" date="2020-08" db="EMBL/GenBank/DDBJ databases">
        <title>Sequencing the genomes of 1000 actinobacteria strains.</title>
        <authorList>
            <person name="Klenk H.-P."/>
        </authorList>
    </citation>
    <scope>NUCLEOTIDE SEQUENCE [LARGE SCALE GENOMIC DNA]</scope>
    <source>
        <strain evidence="1 2">DSM 11053</strain>
    </source>
</reference>
<evidence type="ECO:0008006" key="3">
    <source>
        <dbReference type="Google" id="ProtNLM"/>
    </source>
</evidence>
<dbReference type="EMBL" id="JACHZG010000001">
    <property type="protein sequence ID" value="MBB3326353.1"/>
    <property type="molecule type" value="Genomic_DNA"/>
</dbReference>
<organism evidence="1 2">
    <name type="scientific">Microlunatus antarcticus</name>
    <dbReference type="NCBI Taxonomy" id="53388"/>
    <lineage>
        <taxon>Bacteria</taxon>
        <taxon>Bacillati</taxon>
        <taxon>Actinomycetota</taxon>
        <taxon>Actinomycetes</taxon>
        <taxon>Propionibacteriales</taxon>
        <taxon>Propionibacteriaceae</taxon>
        <taxon>Microlunatus</taxon>
    </lineage>
</organism>
<name>A0A7W5JU62_9ACTN</name>
<accession>A0A7W5JU62</accession>
<dbReference type="Pfam" id="PF15956">
    <property type="entry name" value="DUF4760"/>
    <property type="match status" value="1"/>
</dbReference>
<proteinExistence type="predicted"/>
<dbReference type="AlphaFoldDB" id="A0A7W5JU62"/>
<comment type="caution">
    <text evidence="1">The sequence shown here is derived from an EMBL/GenBank/DDBJ whole genome shotgun (WGS) entry which is preliminary data.</text>
</comment>
<evidence type="ECO:0000313" key="2">
    <source>
        <dbReference type="Proteomes" id="UP000565572"/>
    </source>
</evidence>
<dbReference type="Proteomes" id="UP000565572">
    <property type="component" value="Unassembled WGS sequence"/>
</dbReference>
<dbReference type="InterPro" id="IPR031876">
    <property type="entry name" value="DUF4760"/>
</dbReference>